<evidence type="ECO:0000256" key="1">
    <source>
        <dbReference type="SAM" id="Coils"/>
    </source>
</evidence>
<accession>W9HZU4</accession>
<protein>
    <recommendedName>
        <fullName evidence="4">Fungal N-terminal domain-containing protein</fullName>
    </recommendedName>
</protein>
<keyword evidence="1" id="KW-0175">Coiled coil</keyword>
<dbReference type="Proteomes" id="UP000030753">
    <property type="component" value="Unassembled WGS sequence"/>
</dbReference>
<evidence type="ECO:0000313" key="3">
    <source>
        <dbReference type="Proteomes" id="UP000030753"/>
    </source>
</evidence>
<evidence type="ECO:0000313" key="2">
    <source>
        <dbReference type="EMBL" id="EWY85756.1"/>
    </source>
</evidence>
<name>W9HZU4_FUSOX</name>
<sequence length="171" mass="19080">MKDQLDQCIKILNVTLVTNKALQMSRQECMIKELGDYNLPLLEASLTKKIDQVQNAKKELVRYEAEAAGSNEADGKELFTQEIEQQKIMVQLSEKVCKKAFEAVKSERTQQDISDVCATEESTALAGKFNVDGSDMTGQNITKIHAGQRSFAVAGMAHNLDFTSFVTRRND</sequence>
<reference evidence="2 3" key="1">
    <citation type="submission" date="2011-06" db="EMBL/GenBank/DDBJ databases">
        <title>The Genome Sequence of Fusarium oxysporum FOSC 3-a.</title>
        <authorList>
            <consortium name="The Broad Institute Genome Sequencing Platform"/>
            <person name="Ma L.-J."/>
            <person name="Gale L.R."/>
            <person name="Schwartz D.C."/>
            <person name="Zhou S."/>
            <person name="Corby-Kistler H."/>
            <person name="Young S.K."/>
            <person name="Zeng Q."/>
            <person name="Gargeya S."/>
            <person name="Fitzgerald M."/>
            <person name="Haas B."/>
            <person name="Abouelleil A."/>
            <person name="Alvarado L."/>
            <person name="Arachchi H.M."/>
            <person name="Berlin A."/>
            <person name="Brown A."/>
            <person name="Chapman S.B."/>
            <person name="Chen Z."/>
            <person name="Dunbar C."/>
            <person name="Freedman E."/>
            <person name="Gearin G."/>
            <person name="Gellesch M."/>
            <person name="Goldberg J."/>
            <person name="Griggs A."/>
            <person name="Gujja S."/>
            <person name="Heiman D."/>
            <person name="Howarth C."/>
            <person name="Larson L."/>
            <person name="Lui A."/>
            <person name="MacDonald P.J.P."/>
            <person name="Mehta T."/>
            <person name="Montmayeur A."/>
            <person name="Murphy C."/>
            <person name="Neiman D."/>
            <person name="Pearson M."/>
            <person name="Priest M."/>
            <person name="Roberts A."/>
            <person name="Saif S."/>
            <person name="Shea T."/>
            <person name="Shenoy N."/>
            <person name="Sisk P."/>
            <person name="Stolte C."/>
            <person name="Sykes S."/>
            <person name="Wortman J."/>
            <person name="Nusbaum C."/>
            <person name="Birren B."/>
        </authorList>
    </citation>
    <scope>NUCLEOTIDE SEQUENCE [LARGE SCALE GENOMIC DNA]</scope>
    <source>
        <strain evidence="3">FOSC 3-a</strain>
    </source>
</reference>
<organism evidence="2 3">
    <name type="scientific">Fusarium oxysporum NRRL 32931</name>
    <dbReference type="NCBI Taxonomy" id="660029"/>
    <lineage>
        <taxon>Eukaryota</taxon>
        <taxon>Fungi</taxon>
        <taxon>Dikarya</taxon>
        <taxon>Ascomycota</taxon>
        <taxon>Pezizomycotina</taxon>
        <taxon>Sordariomycetes</taxon>
        <taxon>Hypocreomycetidae</taxon>
        <taxon>Hypocreales</taxon>
        <taxon>Nectriaceae</taxon>
        <taxon>Fusarium</taxon>
        <taxon>Fusarium oxysporum species complex</taxon>
    </lineage>
</organism>
<dbReference type="HOGENOM" id="CLU_1777535_0_0_1"/>
<dbReference type="AlphaFoldDB" id="W9HZU4"/>
<dbReference type="EMBL" id="JH717846">
    <property type="protein sequence ID" value="EWY85756.1"/>
    <property type="molecule type" value="Genomic_DNA"/>
</dbReference>
<proteinExistence type="predicted"/>
<evidence type="ECO:0008006" key="4">
    <source>
        <dbReference type="Google" id="ProtNLM"/>
    </source>
</evidence>
<gene>
    <name evidence="2" type="ORF">FOYG_12866</name>
</gene>
<dbReference type="OrthoDB" id="432483at2759"/>
<feature type="coiled-coil region" evidence="1">
    <location>
        <begin position="46"/>
        <end position="73"/>
    </location>
</feature>